<evidence type="ECO:0000313" key="1">
    <source>
        <dbReference type="EMBL" id="CCH51693.1"/>
    </source>
</evidence>
<dbReference type="RefSeq" id="WP_009280279.1">
    <property type="nucleotide sequence ID" value="NZ_CAIT01000004.1"/>
</dbReference>
<dbReference type="Proteomes" id="UP000009309">
    <property type="component" value="Unassembled WGS sequence"/>
</dbReference>
<keyword evidence="2" id="KW-1185">Reference proteome</keyword>
<accession>I2GCR9</accession>
<proteinExistence type="predicted"/>
<dbReference type="AlphaFoldDB" id="I2GCR9"/>
<dbReference type="eggNOG" id="ENOG50334NQ">
    <property type="taxonomic scope" value="Bacteria"/>
</dbReference>
<sequence length="79" mass="9497">MWYFLIKQNTLETIHFQALQKEAALTETEVFSEPFDNWYVFSVPKDDYTSFMDYLDREGIGYDLTADKPTRDELLEKMR</sequence>
<reference evidence="1 2" key="1">
    <citation type="journal article" date="2012" name="J. Bacteriol.">
        <title>Genome Sequence of the Filamentous Bacterium Fibrisoma limi BUZ 3T.</title>
        <authorList>
            <person name="Filippini M."/>
            <person name="Qi W."/>
            <person name="Jaenicke S."/>
            <person name="Goesmann A."/>
            <person name="Smits T.H."/>
            <person name="Bagheri H.C."/>
        </authorList>
    </citation>
    <scope>NUCLEOTIDE SEQUENCE [LARGE SCALE GENOMIC DNA]</scope>
    <source>
        <strain evidence="2">BUZ 3T</strain>
    </source>
</reference>
<organism evidence="1 2">
    <name type="scientific">Fibrisoma limi BUZ 3</name>
    <dbReference type="NCBI Taxonomy" id="1185876"/>
    <lineage>
        <taxon>Bacteria</taxon>
        <taxon>Pseudomonadati</taxon>
        <taxon>Bacteroidota</taxon>
        <taxon>Cytophagia</taxon>
        <taxon>Cytophagales</taxon>
        <taxon>Spirosomataceae</taxon>
        <taxon>Fibrisoma</taxon>
    </lineage>
</organism>
<name>I2GCR9_9BACT</name>
<dbReference type="OrthoDB" id="963084at2"/>
<dbReference type="EMBL" id="CAIT01000004">
    <property type="protein sequence ID" value="CCH51693.1"/>
    <property type="molecule type" value="Genomic_DNA"/>
</dbReference>
<protein>
    <submittedName>
        <fullName evidence="1">Uncharacterized protein</fullName>
    </submittedName>
</protein>
<evidence type="ECO:0000313" key="2">
    <source>
        <dbReference type="Proteomes" id="UP000009309"/>
    </source>
</evidence>
<gene>
    <name evidence="1" type="ORF">BN8_00636</name>
</gene>
<comment type="caution">
    <text evidence="1">The sequence shown here is derived from an EMBL/GenBank/DDBJ whole genome shotgun (WGS) entry which is preliminary data.</text>
</comment>